<dbReference type="GO" id="GO:0005886">
    <property type="term" value="C:plasma membrane"/>
    <property type="evidence" value="ECO:0007669"/>
    <property type="project" value="UniProtKB-SubCell"/>
</dbReference>
<feature type="transmembrane region" description="Helical" evidence="6">
    <location>
        <begin position="375"/>
        <end position="394"/>
    </location>
</feature>
<feature type="transmembrane region" description="Helical" evidence="6">
    <location>
        <begin position="47"/>
        <end position="69"/>
    </location>
</feature>
<name>A0A923HXT3_9BURK</name>
<dbReference type="RefSeq" id="WP_186879771.1">
    <property type="nucleotide sequence ID" value="NZ_JACOGG010000002.1"/>
</dbReference>
<proteinExistence type="predicted"/>
<keyword evidence="3 6" id="KW-0812">Transmembrane</keyword>
<feature type="transmembrane region" description="Helical" evidence="6">
    <location>
        <begin position="12"/>
        <end position="35"/>
    </location>
</feature>
<evidence type="ECO:0000256" key="6">
    <source>
        <dbReference type="SAM" id="Phobius"/>
    </source>
</evidence>
<dbReference type="PANTHER" id="PTHR30250:SF11">
    <property type="entry name" value="O-ANTIGEN TRANSPORTER-RELATED"/>
    <property type="match status" value="1"/>
</dbReference>
<dbReference type="Proteomes" id="UP000612361">
    <property type="component" value="Unassembled WGS sequence"/>
</dbReference>
<comment type="caution">
    <text evidence="7">The sequence shown here is derived from an EMBL/GenBank/DDBJ whole genome shotgun (WGS) entry which is preliminary data.</text>
</comment>
<protein>
    <recommendedName>
        <fullName evidence="9">Membrane protein involved in the export of O-antigen and teichoic acid</fullName>
    </recommendedName>
</protein>
<evidence type="ECO:0000256" key="1">
    <source>
        <dbReference type="ARBA" id="ARBA00004651"/>
    </source>
</evidence>
<dbReference type="AlphaFoldDB" id="A0A923HXT3"/>
<comment type="subcellular location">
    <subcellularLocation>
        <location evidence="1">Cell membrane</location>
        <topology evidence="1">Multi-pass membrane protein</topology>
    </subcellularLocation>
</comment>
<gene>
    <name evidence="7" type="ORF">H8K47_02050</name>
</gene>
<organism evidence="7 8">
    <name type="scientific">Undibacterium rugosum</name>
    <dbReference type="NCBI Taxonomy" id="2762291"/>
    <lineage>
        <taxon>Bacteria</taxon>
        <taxon>Pseudomonadati</taxon>
        <taxon>Pseudomonadota</taxon>
        <taxon>Betaproteobacteria</taxon>
        <taxon>Burkholderiales</taxon>
        <taxon>Oxalobacteraceae</taxon>
        <taxon>Undibacterium</taxon>
    </lineage>
</organism>
<evidence type="ECO:0000313" key="8">
    <source>
        <dbReference type="Proteomes" id="UP000612361"/>
    </source>
</evidence>
<evidence type="ECO:0000256" key="2">
    <source>
        <dbReference type="ARBA" id="ARBA00022475"/>
    </source>
</evidence>
<reference evidence="7" key="1">
    <citation type="submission" date="2020-08" db="EMBL/GenBank/DDBJ databases">
        <title>Novel species isolated from subtropical streams in China.</title>
        <authorList>
            <person name="Lu H."/>
        </authorList>
    </citation>
    <scope>NUCLEOTIDE SEQUENCE</scope>
    <source>
        <strain evidence="7">CY7W</strain>
    </source>
</reference>
<evidence type="ECO:0000256" key="3">
    <source>
        <dbReference type="ARBA" id="ARBA00022692"/>
    </source>
</evidence>
<keyword evidence="4 6" id="KW-1133">Transmembrane helix</keyword>
<feature type="transmembrane region" description="Helical" evidence="6">
    <location>
        <begin position="154"/>
        <end position="171"/>
    </location>
</feature>
<feature type="transmembrane region" description="Helical" evidence="6">
    <location>
        <begin position="177"/>
        <end position="194"/>
    </location>
</feature>
<keyword evidence="5 6" id="KW-0472">Membrane</keyword>
<sequence>MSFHKKFLSSSILSVIDQGLLSALNFLIGALLIRLVAKDDYGLYGQLYVGGLLAGLLVDSWIAGPLTTVTSVVSENTRRHLLRTFWTRQIFWTLVMAAIAFLVVEFIPAATHYAEKSWGLGAAFGLYVIGNGLREYGRTVGFIQSAIPQVLRQDVVYVLLVLTGLTGLLYFEYLALLPLFLVLSGASLLAALYGRSALMQLTATQAAIETHDQETLQAHQETIRSHGRWAVAGALVGWLSNYSYVYLSGAMLGAAAIADLNAARLLLMPIPLAVAAWIRVARPVAGRLMQEHNWTGLRKLTLMSVLGIEAVVLCFVGVLLLAMPWLQTHFIDKNKYAGLDLLIMLWGAYFAVNAVRTIGTSWLMSGGAFRSMFKLGVVTLVLVIAITTLTMPYLASAGAIVALICVEVFETVVVWRFILPSLRRQAENALANG</sequence>
<evidence type="ECO:0000256" key="4">
    <source>
        <dbReference type="ARBA" id="ARBA00022989"/>
    </source>
</evidence>
<evidence type="ECO:0000313" key="7">
    <source>
        <dbReference type="EMBL" id="MBC3934133.1"/>
    </source>
</evidence>
<keyword evidence="8" id="KW-1185">Reference proteome</keyword>
<feature type="transmembrane region" description="Helical" evidence="6">
    <location>
        <begin position="90"/>
        <end position="111"/>
    </location>
</feature>
<feature type="transmembrane region" description="Helical" evidence="6">
    <location>
        <begin position="229"/>
        <end position="256"/>
    </location>
</feature>
<dbReference type="EMBL" id="JACOGG010000002">
    <property type="protein sequence ID" value="MBC3934133.1"/>
    <property type="molecule type" value="Genomic_DNA"/>
</dbReference>
<evidence type="ECO:0008006" key="9">
    <source>
        <dbReference type="Google" id="ProtNLM"/>
    </source>
</evidence>
<keyword evidence="2" id="KW-1003">Cell membrane</keyword>
<feature type="transmembrane region" description="Helical" evidence="6">
    <location>
        <begin position="400"/>
        <end position="419"/>
    </location>
</feature>
<feature type="transmembrane region" description="Helical" evidence="6">
    <location>
        <begin position="300"/>
        <end position="323"/>
    </location>
</feature>
<evidence type="ECO:0000256" key="5">
    <source>
        <dbReference type="ARBA" id="ARBA00023136"/>
    </source>
</evidence>
<accession>A0A923HXT3</accession>
<dbReference type="InterPro" id="IPR050833">
    <property type="entry name" value="Poly_Biosynth_Transport"/>
</dbReference>
<feature type="transmembrane region" description="Helical" evidence="6">
    <location>
        <begin position="343"/>
        <end position="363"/>
    </location>
</feature>
<dbReference type="PANTHER" id="PTHR30250">
    <property type="entry name" value="PST FAMILY PREDICTED COLANIC ACID TRANSPORTER"/>
    <property type="match status" value="1"/>
</dbReference>
<feature type="transmembrane region" description="Helical" evidence="6">
    <location>
        <begin position="117"/>
        <end position="133"/>
    </location>
</feature>
<feature type="transmembrane region" description="Helical" evidence="6">
    <location>
        <begin position="262"/>
        <end position="280"/>
    </location>
</feature>